<organism evidence="2 3">
    <name type="scientific">Hoyosella subflava (strain DSM 45089 / JCM 17490 / NBRC 109087 / DQS3-9A1)</name>
    <name type="common">Amycolicicoccus subflavus</name>
    <dbReference type="NCBI Taxonomy" id="443218"/>
    <lineage>
        <taxon>Bacteria</taxon>
        <taxon>Bacillati</taxon>
        <taxon>Actinomycetota</taxon>
        <taxon>Actinomycetes</taxon>
        <taxon>Mycobacteriales</taxon>
        <taxon>Hoyosellaceae</taxon>
        <taxon>Hoyosella</taxon>
    </lineage>
</organism>
<feature type="transmembrane region" description="Helical" evidence="1">
    <location>
        <begin position="76"/>
        <end position="97"/>
    </location>
</feature>
<dbReference type="eggNOG" id="COG4270">
    <property type="taxonomic scope" value="Bacteria"/>
</dbReference>
<evidence type="ECO:0000256" key="1">
    <source>
        <dbReference type="SAM" id="Phobius"/>
    </source>
</evidence>
<dbReference type="PANTHER" id="PTHR36974">
    <property type="entry name" value="MEMBRANE PROTEIN-RELATED"/>
    <property type="match status" value="1"/>
</dbReference>
<evidence type="ECO:0000313" key="2">
    <source>
        <dbReference type="EMBL" id="AEF41205.1"/>
    </source>
</evidence>
<dbReference type="RefSeq" id="WP_013807554.1">
    <property type="nucleotide sequence ID" value="NC_015564.1"/>
</dbReference>
<evidence type="ECO:0000313" key="3">
    <source>
        <dbReference type="Proteomes" id="UP000009235"/>
    </source>
</evidence>
<dbReference type="AlphaFoldDB" id="F6EI98"/>
<dbReference type="KEGG" id="asd:AS9A_2758"/>
<dbReference type="HOGENOM" id="CLU_128738_1_0_11"/>
<dbReference type="STRING" id="443218.AS9A_2758"/>
<proteinExistence type="predicted"/>
<protein>
    <submittedName>
        <fullName evidence="2">Putative membrane protein</fullName>
    </submittedName>
</protein>
<name>F6EI98_HOYSD</name>
<keyword evidence="1" id="KW-0812">Transmembrane</keyword>
<reference evidence="2 3" key="1">
    <citation type="journal article" date="2011" name="J. Bacteriol.">
        <title>Complete genome sequence of Amycolicicoccus subflavus DQS3-9A1T, an actinomycete isolated from crude oil-polluted soil.</title>
        <authorList>
            <person name="Cai M."/>
            <person name="Chen W.M."/>
            <person name="Nie Y."/>
            <person name="Chi C.Q."/>
            <person name="Wang Y.N."/>
            <person name="Tang Y.Q."/>
            <person name="Li G.Y."/>
            <person name="Wu X.L."/>
        </authorList>
    </citation>
    <scope>NUCLEOTIDE SEQUENCE [LARGE SCALE GENOMIC DNA]</scope>
    <source>
        <strain evidence="3">DSM 45089 / DQS3-9A1</strain>
    </source>
</reference>
<dbReference type="EMBL" id="CP002786">
    <property type="protein sequence ID" value="AEF41205.1"/>
    <property type="molecule type" value="Genomic_DNA"/>
</dbReference>
<feature type="transmembrane region" description="Helical" evidence="1">
    <location>
        <begin position="53"/>
        <end position="69"/>
    </location>
</feature>
<gene>
    <name evidence="2" type="ordered locus">AS9A_2758</name>
</gene>
<dbReference type="PANTHER" id="PTHR36974:SF1">
    <property type="entry name" value="DOXX FAMILY MEMBRANE PROTEIN"/>
    <property type="match status" value="1"/>
</dbReference>
<dbReference type="Proteomes" id="UP000009235">
    <property type="component" value="Chromosome"/>
</dbReference>
<dbReference type="OrthoDB" id="3267646at2"/>
<sequence length="137" mass="14368">MTPPGSSAATPRSRAAALRLAVLLLGAGTMHFVTPKLFDAIVPKYLPGDARGYTYASGVAELAIGASLLDPRTRRTGATLALLLFIAVFPANVQMAIDWLRSDKIPTAGKVGVVARLPLQIPMVTEAMKARGRSGVV</sequence>
<accession>F6EI98</accession>
<keyword evidence="1" id="KW-0472">Membrane</keyword>
<keyword evidence="3" id="KW-1185">Reference proteome</keyword>
<keyword evidence="1" id="KW-1133">Transmembrane helix</keyword>
<feature type="transmembrane region" description="Helical" evidence="1">
    <location>
        <begin position="16"/>
        <end position="33"/>
    </location>
</feature>